<evidence type="ECO:0000313" key="2">
    <source>
        <dbReference type="Proteomes" id="UP000824469"/>
    </source>
</evidence>
<evidence type="ECO:0000313" key="1">
    <source>
        <dbReference type="EMBL" id="KAH9322558.1"/>
    </source>
</evidence>
<reference evidence="1 2" key="1">
    <citation type="journal article" date="2021" name="Nat. Plants">
        <title>The Taxus genome provides insights into paclitaxel biosynthesis.</title>
        <authorList>
            <person name="Xiong X."/>
            <person name="Gou J."/>
            <person name="Liao Q."/>
            <person name="Li Y."/>
            <person name="Zhou Q."/>
            <person name="Bi G."/>
            <person name="Li C."/>
            <person name="Du R."/>
            <person name="Wang X."/>
            <person name="Sun T."/>
            <person name="Guo L."/>
            <person name="Liang H."/>
            <person name="Lu P."/>
            <person name="Wu Y."/>
            <person name="Zhang Z."/>
            <person name="Ro D.K."/>
            <person name="Shang Y."/>
            <person name="Huang S."/>
            <person name="Yan J."/>
        </authorList>
    </citation>
    <scope>NUCLEOTIDE SEQUENCE [LARGE SCALE GENOMIC DNA]</scope>
    <source>
        <strain evidence="1">Ta-2019</strain>
    </source>
</reference>
<dbReference type="EMBL" id="JAHRHJ020000003">
    <property type="protein sequence ID" value="KAH9322558.1"/>
    <property type="molecule type" value="Genomic_DNA"/>
</dbReference>
<sequence length="82" mass="9427">ATLPPEKLHGWDLMDQDGGVPRTRKMLSWSMHCHTKEPEFEVNDHAIKTVHLKKKGGDTYKVVDPNHLTDEQACNAYKRCLQ</sequence>
<feature type="non-terminal residue" evidence="1">
    <location>
        <position position="82"/>
    </location>
</feature>
<dbReference type="AlphaFoldDB" id="A0AA38GJG7"/>
<dbReference type="Proteomes" id="UP000824469">
    <property type="component" value="Unassembled WGS sequence"/>
</dbReference>
<protein>
    <submittedName>
        <fullName evidence="1">Uncharacterized protein</fullName>
    </submittedName>
</protein>
<accession>A0AA38GJG7</accession>
<gene>
    <name evidence="1" type="ORF">KI387_017197</name>
</gene>
<organism evidence="1 2">
    <name type="scientific">Taxus chinensis</name>
    <name type="common">Chinese yew</name>
    <name type="synonym">Taxus wallichiana var. chinensis</name>
    <dbReference type="NCBI Taxonomy" id="29808"/>
    <lineage>
        <taxon>Eukaryota</taxon>
        <taxon>Viridiplantae</taxon>
        <taxon>Streptophyta</taxon>
        <taxon>Embryophyta</taxon>
        <taxon>Tracheophyta</taxon>
        <taxon>Spermatophyta</taxon>
        <taxon>Pinopsida</taxon>
        <taxon>Pinidae</taxon>
        <taxon>Conifers II</taxon>
        <taxon>Cupressales</taxon>
        <taxon>Taxaceae</taxon>
        <taxon>Taxus</taxon>
    </lineage>
</organism>
<name>A0AA38GJG7_TAXCH</name>
<comment type="caution">
    <text evidence="1">The sequence shown here is derived from an EMBL/GenBank/DDBJ whole genome shotgun (WGS) entry which is preliminary data.</text>
</comment>
<feature type="non-terminal residue" evidence="1">
    <location>
        <position position="1"/>
    </location>
</feature>
<keyword evidence="2" id="KW-1185">Reference proteome</keyword>
<proteinExistence type="predicted"/>